<dbReference type="PROSITE" id="PS00098">
    <property type="entry name" value="THIOLASE_1"/>
    <property type="match status" value="1"/>
</dbReference>
<dbReference type="Proteomes" id="UP000247838">
    <property type="component" value="Unassembled WGS sequence"/>
</dbReference>
<dbReference type="InterPro" id="IPR020616">
    <property type="entry name" value="Thiolase_N"/>
</dbReference>
<evidence type="ECO:0000256" key="2">
    <source>
        <dbReference type="ARBA" id="ARBA00022679"/>
    </source>
</evidence>
<evidence type="ECO:0000256" key="4">
    <source>
        <dbReference type="PIRSR" id="PIRSR000429-1"/>
    </source>
</evidence>
<dbReference type="PROSITE" id="PS00737">
    <property type="entry name" value="THIOLASE_2"/>
    <property type="match status" value="1"/>
</dbReference>
<protein>
    <submittedName>
        <fullName evidence="8">Acetyl-CoA C-acetyltransferase</fullName>
        <ecNumber evidence="8">2.3.1.9</ecNumber>
    </submittedName>
</protein>
<dbReference type="CDD" id="cd00751">
    <property type="entry name" value="thiolase"/>
    <property type="match status" value="1"/>
</dbReference>
<dbReference type="Pfam" id="PF02803">
    <property type="entry name" value="Thiolase_C"/>
    <property type="match status" value="1"/>
</dbReference>
<sequence>MEEIVIVAAKRTAIGGFLGAFSELSATELGAMLIKYMLDESNIPVDEIDQVIMGQVLTAGCGQNPARQTALKAGLPERVTGLTVNKVCGSGLVAINLAVQAIRNGDAQMIIAGGQESMSTAAHVLKKVRKGNRLGHLELVDTLLYDGLTDAFNQYHMGITAENIAEEFNISREEQDSFALSSQNKALKAIQNSAFSSEIMPIKLTTKKGEIVIDKDESPRETSFNKLSTLQPVFKKDGVVTAGNSSSINDGAAAVIICSKSKAISLGLKPLASITAFANTGINPAMMGLGSISAIQACLEKTGQSINDIDLFECNEAFASQAIATQKTLNLPDEKLNVNGGAIALGHPIGASGCRILVSLIYQLFSKKLSTGIAALCVGGGEGVAMSIIRN</sequence>
<feature type="active site" description="Proton acceptor" evidence="4">
    <location>
        <position position="377"/>
    </location>
</feature>
<dbReference type="InterPro" id="IPR020610">
    <property type="entry name" value="Thiolase_AS"/>
</dbReference>
<dbReference type="InterPro" id="IPR002155">
    <property type="entry name" value="Thiolase"/>
</dbReference>
<dbReference type="AlphaFoldDB" id="A0A318MS75"/>
<feature type="active site" description="Acyl-thioester intermediate" evidence="4">
    <location>
        <position position="88"/>
    </location>
</feature>
<dbReference type="RefSeq" id="WP_110443097.1">
    <property type="nucleotide sequence ID" value="NZ_QGLM01000007.1"/>
</dbReference>
<dbReference type="InterPro" id="IPR020617">
    <property type="entry name" value="Thiolase_C"/>
</dbReference>
<dbReference type="FunFam" id="3.40.47.10:FF:000010">
    <property type="entry name" value="Acetyl-CoA acetyltransferase (Thiolase)"/>
    <property type="match status" value="1"/>
</dbReference>
<dbReference type="PANTHER" id="PTHR18919">
    <property type="entry name" value="ACETYL-COA C-ACYLTRANSFERASE"/>
    <property type="match status" value="1"/>
</dbReference>
<feature type="domain" description="Thiolase N-terminal" evidence="6">
    <location>
        <begin position="4"/>
        <end position="261"/>
    </location>
</feature>
<proteinExistence type="inferred from homology"/>
<dbReference type="EC" id="2.3.1.9" evidence="8"/>
<gene>
    <name evidence="8" type="ORF">DKK76_02935</name>
</gene>
<reference evidence="8 9" key="1">
    <citation type="submission" date="2018-05" db="EMBL/GenBank/DDBJ databases">
        <title>Reference genomes for bee gut microbiota database.</title>
        <authorList>
            <person name="Ellegaard K.M."/>
        </authorList>
    </citation>
    <scope>NUCLEOTIDE SEQUENCE [LARGE SCALE GENOMIC DNA]</scope>
    <source>
        <strain evidence="8 9">ESL0167</strain>
    </source>
</reference>
<evidence type="ECO:0000313" key="8">
    <source>
        <dbReference type="EMBL" id="PXY95862.1"/>
    </source>
</evidence>
<feature type="domain" description="Thiolase C-terminal" evidence="7">
    <location>
        <begin position="268"/>
        <end position="388"/>
    </location>
</feature>
<organism evidence="8 9">
    <name type="scientific">Frischella perrara</name>
    <dbReference type="NCBI Taxonomy" id="1267021"/>
    <lineage>
        <taxon>Bacteria</taxon>
        <taxon>Pseudomonadati</taxon>
        <taxon>Pseudomonadota</taxon>
        <taxon>Gammaproteobacteria</taxon>
        <taxon>Orbales</taxon>
        <taxon>Orbaceae</taxon>
        <taxon>Frischella</taxon>
    </lineage>
</organism>
<keyword evidence="2 5" id="KW-0808">Transferase</keyword>
<dbReference type="GO" id="GO:0003985">
    <property type="term" value="F:acetyl-CoA C-acetyltransferase activity"/>
    <property type="evidence" value="ECO:0007669"/>
    <property type="project" value="UniProtKB-EC"/>
</dbReference>
<dbReference type="InterPro" id="IPR020613">
    <property type="entry name" value="Thiolase_CS"/>
</dbReference>
<evidence type="ECO:0000256" key="1">
    <source>
        <dbReference type="ARBA" id="ARBA00010982"/>
    </source>
</evidence>
<accession>A0A318MS75</accession>
<comment type="similarity">
    <text evidence="1 5">Belongs to the thiolase-like superfamily. Thiolase family.</text>
</comment>
<evidence type="ECO:0000259" key="6">
    <source>
        <dbReference type="Pfam" id="PF00108"/>
    </source>
</evidence>
<dbReference type="GO" id="GO:0044281">
    <property type="term" value="P:small molecule metabolic process"/>
    <property type="evidence" value="ECO:0007669"/>
    <property type="project" value="UniProtKB-ARBA"/>
</dbReference>
<comment type="caution">
    <text evidence="8">The sequence shown here is derived from an EMBL/GenBank/DDBJ whole genome shotgun (WGS) entry which is preliminary data.</text>
</comment>
<evidence type="ECO:0000259" key="7">
    <source>
        <dbReference type="Pfam" id="PF02803"/>
    </source>
</evidence>
<name>A0A318MS75_FRIPE</name>
<evidence type="ECO:0000256" key="5">
    <source>
        <dbReference type="RuleBase" id="RU003557"/>
    </source>
</evidence>
<dbReference type="PANTHER" id="PTHR18919:SF107">
    <property type="entry name" value="ACETYL-COA ACETYLTRANSFERASE, CYTOSOLIC"/>
    <property type="match status" value="1"/>
</dbReference>
<dbReference type="PIRSF" id="PIRSF000429">
    <property type="entry name" value="Ac-CoA_Ac_transf"/>
    <property type="match status" value="1"/>
</dbReference>
<dbReference type="Gene3D" id="3.40.47.10">
    <property type="match status" value="2"/>
</dbReference>
<dbReference type="EMBL" id="QGLM01000007">
    <property type="protein sequence ID" value="PXY95862.1"/>
    <property type="molecule type" value="Genomic_DNA"/>
</dbReference>
<evidence type="ECO:0000313" key="9">
    <source>
        <dbReference type="Proteomes" id="UP000247838"/>
    </source>
</evidence>
<keyword evidence="3 5" id="KW-0012">Acyltransferase</keyword>
<feature type="active site" description="Proton acceptor" evidence="4">
    <location>
        <position position="347"/>
    </location>
</feature>
<dbReference type="InterPro" id="IPR016039">
    <property type="entry name" value="Thiolase-like"/>
</dbReference>
<dbReference type="PROSITE" id="PS00099">
    <property type="entry name" value="THIOLASE_3"/>
    <property type="match status" value="1"/>
</dbReference>
<dbReference type="NCBIfam" id="TIGR01930">
    <property type="entry name" value="AcCoA-C-Actrans"/>
    <property type="match status" value="1"/>
</dbReference>
<evidence type="ECO:0000256" key="3">
    <source>
        <dbReference type="ARBA" id="ARBA00023315"/>
    </source>
</evidence>
<dbReference type="InterPro" id="IPR020615">
    <property type="entry name" value="Thiolase_acyl_enz_int_AS"/>
</dbReference>
<dbReference type="SUPFAM" id="SSF53901">
    <property type="entry name" value="Thiolase-like"/>
    <property type="match status" value="2"/>
</dbReference>
<dbReference type="Pfam" id="PF00108">
    <property type="entry name" value="Thiolase_N"/>
    <property type="match status" value="1"/>
</dbReference>